<comment type="catalytic activity">
    <reaction evidence="6 7">
        <text>cytidine(34) in tRNA(Ile2) + L-lysine + ATP = lysidine(34) in tRNA(Ile2) + AMP + diphosphate + H(+)</text>
        <dbReference type="Rhea" id="RHEA:43744"/>
        <dbReference type="Rhea" id="RHEA-COMP:10625"/>
        <dbReference type="Rhea" id="RHEA-COMP:10670"/>
        <dbReference type="ChEBI" id="CHEBI:15378"/>
        <dbReference type="ChEBI" id="CHEBI:30616"/>
        <dbReference type="ChEBI" id="CHEBI:32551"/>
        <dbReference type="ChEBI" id="CHEBI:33019"/>
        <dbReference type="ChEBI" id="CHEBI:82748"/>
        <dbReference type="ChEBI" id="CHEBI:83665"/>
        <dbReference type="ChEBI" id="CHEBI:456215"/>
        <dbReference type="EC" id="6.3.4.19"/>
    </reaction>
</comment>
<feature type="domain" description="tRNA(Ile)-lysidine synthase substrate-binding" evidence="9">
    <location>
        <begin position="259"/>
        <end position="321"/>
    </location>
</feature>
<sequence>MPRLHPAVAAVRSAVRTALAGLPPGSLVLVACSGGADSLALADGCAWEAPRAGLRAGLVTVDHGLQAGSDRQAARVADWARDTGLTPVEVSRVEVDVRRGGPEAAARTARYAALEDARKRHAAAAVLLAHTLDDQAETVLLALARGGGPHGLAGMPARRGRLVRPLLAVSRSETEAACAARELPVWRDPHNDDTGYTRVRARRAMPLLTEALGERVVANLARTASLVADDNAVLQELADDLLERAIDAGAPGEPAAVVLADAPKALRSRAIRLWLRRAGVTGELNHRHLAAVAALVTDWRGQRPGRVPGGRRVGRTAGRLWIDPPS</sequence>
<evidence type="ECO:0000259" key="9">
    <source>
        <dbReference type="Pfam" id="PF09179"/>
    </source>
</evidence>
<evidence type="ECO:0000256" key="4">
    <source>
        <dbReference type="ARBA" id="ARBA00022741"/>
    </source>
</evidence>
<dbReference type="NCBIfam" id="TIGR02432">
    <property type="entry name" value="lysidine_TilS_N"/>
    <property type="match status" value="1"/>
</dbReference>
<evidence type="ECO:0000256" key="6">
    <source>
        <dbReference type="ARBA" id="ARBA00048539"/>
    </source>
</evidence>
<comment type="function">
    <text evidence="7">Ligates lysine onto the cytidine present at position 34 of the AUA codon-specific tRNA(Ile) that contains the anticodon CAU, in an ATP-dependent manner. Cytidine is converted to lysidine, thus changing the amino acid specificity of the tRNA from methionine to isoleucine.</text>
</comment>
<evidence type="ECO:0000256" key="1">
    <source>
        <dbReference type="ARBA" id="ARBA00022490"/>
    </source>
</evidence>
<evidence type="ECO:0000256" key="7">
    <source>
        <dbReference type="HAMAP-Rule" id="MF_01161"/>
    </source>
</evidence>
<dbReference type="CDD" id="cd01992">
    <property type="entry name" value="TilS_N"/>
    <property type="match status" value="1"/>
</dbReference>
<dbReference type="AlphaFoldDB" id="A0A562V2Q5"/>
<dbReference type="Pfam" id="PF01171">
    <property type="entry name" value="ATP_bind_3"/>
    <property type="match status" value="1"/>
</dbReference>
<dbReference type="Pfam" id="PF09179">
    <property type="entry name" value="TilS"/>
    <property type="match status" value="1"/>
</dbReference>
<protein>
    <recommendedName>
        <fullName evidence="7">tRNA(Ile)-lysidine synthase</fullName>
        <ecNumber evidence="7">6.3.4.19</ecNumber>
    </recommendedName>
    <alternativeName>
        <fullName evidence="7">tRNA(Ile)-2-lysyl-cytidine synthase</fullName>
    </alternativeName>
    <alternativeName>
        <fullName evidence="7">tRNA(Ile)-lysidine synthetase</fullName>
    </alternativeName>
</protein>
<keyword evidence="3 7" id="KW-0819">tRNA processing</keyword>
<comment type="domain">
    <text evidence="7">The N-terminal region contains the highly conserved SGGXDS motif, predicted to be a P-loop motif involved in ATP binding.</text>
</comment>
<dbReference type="EMBL" id="VLLL01000006">
    <property type="protein sequence ID" value="TWJ12176.1"/>
    <property type="molecule type" value="Genomic_DNA"/>
</dbReference>
<feature type="domain" description="tRNA(Ile)-lysidine/2-thiocytidine synthase N-terminal" evidence="8">
    <location>
        <begin position="28"/>
        <end position="203"/>
    </location>
</feature>
<dbReference type="PANTHER" id="PTHR43033:SF1">
    <property type="entry name" value="TRNA(ILE)-LYSIDINE SYNTHASE-RELATED"/>
    <property type="match status" value="1"/>
</dbReference>
<evidence type="ECO:0000259" key="8">
    <source>
        <dbReference type="Pfam" id="PF01171"/>
    </source>
</evidence>
<dbReference type="InterPro" id="IPR015262">
    <property type="entry name" value="tRNA_Ile_lys_synt_subst-bd"/>
</dbReference>
<evidence type="ECO:0000313" key="11">
    <source>
        <dbReference type="Proteomes" id="UP000321617"/>
    </source>
</evidence>
<dbReference type="HAMAP" id="MF_01161">
    <property type="entry name" value="tRNA_Ile_lys_synt"/>
    <property type="match status" value="1"/>
</dbReference>
<dbReference type="PANTHER" id="PTHR43033">
    <property type="entry name" value="TRNA(ILE)-LYSIDINE SYNTHASE-RELATED"/>
    <property type="match status" value="1"/>
</dbReference>
<comment type="subcellular location">
    <subcellularLocation>
        <location evidence="7">Cytoplasm</location>
    </subcellularLocation>
</comment>
<dbReference type="SUPFAM" id="SSF82829">
    <property type="entry name" value="MesJ substrate recognition domain-like"/>
    <property type="match status" value="1"/>
</dbReference>
<dbReference type="GO" id="GO:0032267">
    <property type="term" value="F:tRNA(Ile)-lysidine synthase activity"/>
    <property type="evidence" value="ECO:0007669"/>
    <property type="project" value="UniProtKB-EC"/>
</dbReference>
<evidence type="ECO:0000256" key="3">
    <source>
        <dbReference type="ARBA" id="ARBA00022694"/>
    </source>
</evidence>
<proteinExistence type="inferred from homology"/>
<dbReference type="RefSeq" id="WP_147139086.1">
    <property type="nucleotide sequence ID" value="NZ_BAABIJ010000002.1"/>
</dbReference>
<dbReference type="InterPro" id="IPR012795">
    <property type="entry name" value="tRNA_Ile_lys_synt_N"/>
</dbReference>
<reference evidence="10 11" key="1">
    <citation type="journal article" date="2013" name="Stand. Genomic Sci.">
        <title>Genomic Encyclopedia of Type Strains, Phase I: The one thousand microbial genomes (KMG-I) project.</title>
        <authorList>
            <person name="Kyrpides N.C."/>
            <person name="Woyke T."/>
            <person name="Eisen J.A."/>
            <person name="Garrity G."/>
            <person name="Lilburn T.G."/>
            <person name="Beck B.J."/>
            <person name="Whitman W.B."/>
            <person name="Hugenholtz P."/>
            <person name="Klenk H.P."/>
        </authorList>
    </citation>
    <scope>NUCLEOTIDE SEQUENCE [LARGE SCALE GENOMIC DNA]</scope>
    <source>
        <strain evidence="10 11">DSM 45044</strain>
    </source>
</reference>
<name>A0A562V2Q5_9ACTN</name>
<dbReference type="SUPFAM" id="SSF52402">
    <property type="entry name" value="Adenine nucleotide alpha hydrolases-like"/>
    <property type="match status" value="1"/>
</dbReference>
<comment type="similarity">
    <text evidence="7">Belongs to the tRNA(Ile)-lysidine synthase family.</text>
</comment>
<keyword evidence="1 7" id="KW-0963">Cytoplasm</keyword>
<dbReference type="GO" id="GO:0006400">
    <property type="term" value="P:tRNA modification"/>
    <property type="evidence" value="ECO:0007669"/>
    <property type="project" value="UniProtKB-UniRule"/>
</dbReference>
<dbReference type="InterPro" id="IPR012094">
    <property type="entry name" value="tRNA_Ile_lys_synt"/>
</dbReference>
<evidence type="ECO:0000256" key="2">
    <source>
        <dbReference type="ARBA" id="ARBA00022598"/>
    </source>
</evidence>
<keyword evidence="11" id="KW-1185">Reference proteome</keyword>
<dbReference type="EC" id="6.3.4.19" evidence="7"/>
<dbReference type="GO" id="GO:0005524">
    <property type="term" value="F:ATP binding"/>
    <property type="evidence" value="ECO:0007669"/>
    <property type="project" value="UniProtKB-UniRule"/>
</dbReference>
<dbReference type="Proteomes" id="UP000321617">
    <property type="component" value="Unassembled WGS sequence"/>
</dbReference>
<keyword evidence="2 7" id="KW-0436">Ligase</keyword>
<feature type="binding site" evidence="7">
    <location>
        <begin position="33"/>
        <end position="38"/>
    </location>
    <ligand>
        <name>ATP</name>
        <dbReference type="ChEBI" id="CHEBI:30616"/>
    </ligand>
</feature>
<dbReference type="InterPro" id="IPR011063">
    <property type="entry name" value="TilS/TtcA_N"/>
</dbReference>
<dbReference type="Gene3D" id="1.20.59.20">
    <property type="match status" value="1"/>
</dbReference>
<dbReference type="Gene3D" id="3.40.50.620">
    <property type="entry name" value="HUPs"/>
    <property type="match status" value="1"/>
</dbReference>
<dbReference type="OrthoDB" id="5244702at2"/>
<dbReference type="InterPro" id="IPR014729">
    <property type="entry name" value="Rossmann-like_a/b/a_fold"/>
</dbReference>
<evidence type="ECO:0000256" key="5">
    <source>
        <dbReference type="ARBA" id="ARBA00022840"/>
    </source>
</evidence>
<evidence type="ECO:0000313" key="10">
    <source>
        <dbReference type="EMBL" id="TWJ12176.1"/>
    </source>
</evidence>
<keyword evidence="4 7" id="KW-0547">Nucleotide-binding</keyword>
<organism evidence="10 11">
    <name type="scientific">Stackebrandtia albiflava</name>
    <dbReference type="NCBI Taxonomy" id="406432"/>
    <lineage>
        <taxon>Bacteria</taxon>
        <taxon>Bacillati</taxon>
        <taxon>Actinomycetota</taxon>
        <taxon>Actinomycetes</taxon>
        <taxon>Glycomycetales</taxon>
        <taxon>Glycomycetaceae</taxon>
        <taxon>Stackebrandtia</taxon>
    </lineage>
</organism>
<keyword evidence="5 7" id="KW-0067">ATP-binding</keyword>
<dbReference type="GO" id="GO:0005737">
    <property type="term" value="C:cytoplasm"/>
    <property type="evidence" value="ECO:0007669"/>
    <property type="project" value="UniProtKB-SubCell"/>
</dbReference>
<accession>A0A562V2Q5</accession>
<comment type="caution">
    <text evidence="10">The sequence shown here is derived from an EMBL/GenBank/DDBJ whole genome shotgun (WGS) entry which is preliminary data.</text>
</comment>
<gene>
    <name evidence="7" type="primary">tilS</name>
    <name evidence="10" type="ORF">LX16_2931</name>
</gene>
<dbReference type="PROSITE" id="PS51257">
    <property type="entry name" value="PROKAR_LIPOPROTEIN"/>
    <property type="match status" value="1"/>
</dbReference>